<dbReference type="AlphaFoldDB" id="A0AA97P3L3"/>
<feature type="region of interest" description="Disordered" evidence="1">
    <location>
        <begin position="220"/>
        <end position="281"/>
    </location>
</feature>
<dbReference type="PANTHER" id="PTHR35394:SF5">
    <property type="entry name" value="DUF3176 DOMAIN-CONTAINING PROTEIN"/>
    <property type="match status" value="1"/>
</dbReference>
<evidence type="ECO:0000313" key="2">
    <source>
        <dbReference type="EMBL" id="ELQ41336.1"/>
    </source>
</evidence>
<name>A0AA97P3L3_PYRO3</name>
<dbReference type="Proteomes" id="UP000011086">
    <property type="component" value="Unassembled WGS sequence"/>
</dbReference>
<organism evidence="2">
    <name type="scientific">Pyricularia oryzae (strain Y34)</name>
    <name type="common">Rice blast fungus</name>
    <name type="synonym">Magnaporthe oryzae</name>
    <dbReference type="NCBI Taxonomy" id="1143189"/>
    <lineage>
        <taxon>Eukaryota</taxon>
        <taxon>Fungi</taxon>
        <taxon>Dikarya</taxon>
        <taxon>Ascomycota</taxon>
        <taxon>Pezizomycotina</taxon>
        <taxon>Sordariomycetes</taxon>
        <taxon>Sordariomycetidae</taxon>
        <taxon>Magnaporthales</taxon>
        <taxon>Pyriculariaceae</taxon>
        <taxon>Pyricularia</taxon>
    </lineage>
</organism>
<accession>A0AA97P3L3</accession>
<reference evidence="2" key="1">
    <citation type="journal article" date="2012" name="PLoS Genet.">
        <title>Comparative analysis of the genomes of two field isolates of the rice blast fungus Magnaporthe oryzae.</title>
        <authorList>
            <person name="Xue M."/>
            <person name="Yang J."/>
            <person name="Li Z."/>
            <person name="Hu S."/>
            <person name="Yao N."/>
            <person name="Dean R.A."/>
            <person name="Zhao W."/>
            <person name="Shen M."/>
            <person name="Zhang H."/>
            <person name="Li C."/>
            <person name="Liu L."/>
            <person name="Cao L."/>
            <person name="Xu X."/>
            <person name="Xing Y."/>
            <person name="Hsiang T."/>
            <person name="Zhang Z."/>
            <person name="Xu J.R."/>
            <person name="Peng Y.L."/>
        </authorList>
    </citation>
    <scope>NUCLEOTIDE SEQUENCE</scope>
    <source>
        <strain evidence="2">Y34</strain>
    </source>
</reference>
<protein>
    <submittedName>
        <fullName evidence="2">Uncharacterized protein</fullName>
    </submittedName>
</protein>
<dbReference type="EMBL" id="JH793350">
    <property type="protein sequence ID" value="ELQ41336.1"/>
    <property type="molecule type" value="Genomic_DNA"/>
</dbReference>
<dbReference type="PANTHER" id="PTHR35394">
    <property type="entry name" value="DUF3176 DOMAIN-CONTAINING PROTEIN"/>
    <property type="match status" value="1"/>
</dbReference>
<gene>
    <name evidence="2" type="ORF">OOU_Y34scaffold00283g30</name>
</gene>
<proteinExistence type="predicted"/>
<sequence>MRAVEAPSATHTPGIEDQELLTSVGNDFSQRPPSKRWYEPECIWGLTSIFRSGLEQFMVEKINLHTLGLPTSAGEPWLRRSFQNGNASVATFDKVMEGLALAISGQMRSENVTANYFTPPVAGTAWENDTCIGVRWEWISFPATLILLEITLLLATIDRGRRSEWGGDWKSSSLPLLFNAPLNDKDMGASKSLKVADMEERASLLKFKLVQDSHESPSEGWRLHKVAELPPRKKKSRKDKKLSMEAQEPRTTVEQPEPLEDQSEPRVETRQNTVPRGHEWV</sequence>
<evidence type="ECO:0000256" key="1">
    <source>
        <dbReference type="SAM" id="MobiDB-lite"/>
    </source>
</evidence>
<feature type="compositionally biased region" description="Basic and acidic residues" evidence="1">
    <location>
        <begin position="220"/>
        <end position="231"/>
    </location>
</feature>